<gene>
    <name evidence="1" type="ORF">H8Z79_10620</name>
</gene>
<evidence type="ECO:0000313" key="2">
    <source>
        <dbReference type="Proteomes" id="UP000633936"/>
    </source>
</evidence>
<name>A0ABR7I323_9FIRM</name>
<protein>
    <recommendedName>
        <fullName evidence="3">YaiI/YqxD family protein</fullName>
    </recommendedName>
</protein>
<dbReference type="Proteomes" id="UP000633936">
    <property type="component" value="Unassembled WGS sequence"/>
</dbReference>
<sequence>MQIFVDADACPVVAMALRKGAYAIHQSGKWYTNDKNVKQGLQLFLQVLFFRRAAACSDSRFSI</sequence>
<keyword evidence="2" id="KW-1185">Reference proteome</keyword>
<comment type="caution">
    <text evidence="1">The sequence shown here is derived from an EMBL/GenBank/DDBJ whole genome shotgun (WGS) entry which is preliminary data.</text>
</comment>
<dbReference type="RefSeq" id="WP_181985312.1">
    <property type="nucleotide sequence ID" value="NZ_JACOQE010000006.1"/>
</dbReference>
<accession>A0ABR7I323</accession>
<proteinExistence type="predicted"/>
<evidence type="ECO:0000313" key="1">
    <source>
        <dbReference type="EMBL" id="MBC5740891.1"/>
    </source>
</evidence>
<organism evidence="1 2">
    <name type="scientific">Blautia intestinalis</name>
    <dbReference type="NCBI Taxonomy" id="2763028"/>
    <lineage>
        <taxon>Bacteria</taxon>
        <taxon>Bacillati</taxon>
        <taxon>Bacillota</taxon>
        <taxon>Clostridia</taxon>
        <taxon>Lachnospirales</taxon>
        <taxon>Lachnospiraceae</taxon>
        <taxon>Blautia</taxon>
    </lineage>
</organism>
<reference evidence="1 2" key="1">
    <citation type="submission" date="2020-08" db="EMBL/GenBank/DDBJ databases">
        <title>Genome public.</title>
        <authorList>
            <person name="Liu C."/>
            <person name="Sun Q."/>
        </authorList>
    </citation>
    <scope>NUCLEOTIDE SEQUENCE [LARGE SCALE GENOMIC DNA]</scope>
    <source>
        <strain evidence="1 2">27-44</strain>
    </source>
</reference>
<evidence type="ECO:0008006" key="3">
    <source>
        <dbReference type="Google" id="ProtNLM"/>
    </source>
</evidence>
<dbReference type="EMBL" id="JACOQE010000006">
    <property type="protein sequence ID" value="MBC5740891.1"/>
    <property type="molecule type" value="Genomic_DNA"/>
</dbReference>